<dbReference type="Proteomes" id="UP001241747">
    <property type="component" value="Unassembled WGS sequence"/>
</dbReference>
<dbReference type="RefSeq" id="WP_237344875.1">
    <property type="nucleotide sequence ID" value="NZ_JABWGX010000006.1"/>
</dbReference>
<reference evidence="2 3" key="1">
    <citation type="submission" date="2023-07" db="EMBL/GenBank/DDBJ databases">
        <title>Genomic Encyclopedia of Type Strains, Phase IV (KMG-IV): sequencing the most valuable type-strain genomes for metagenomic binning, comparative biology and taxonomic classification.</title>
        <authorList>
            <person name="Goeker M."/>
        </authorList>
    </citation>
    <scope>NUCLEOTIDE SEQUENCE [LARGE SCALE GENOMIC DNA]</scope>
    <source>
        <strain evidence="2 3">DSM 3770</strain>
    </source>
</reference>
<keyword evidence="1" id="KW-0732">Signal</keyword>
<evidence type="ECO:0000256" key="1">
    <source>
        <dbReference type="SAM" id="SignalP"/>
    </source>
</evidence>
<evidence type="ECO:0008006" key="4">
    <source>
        <dbReference type="Google" id="ProtNLM"/>
    </source>
</evidence>
<name>A0ABU0L9L0_XANAG</name>
<comment type="caution">
    <text evidence="2">The sequence shown here is derived from an EMBL/GenBank/DDBJ whole genome shotgun (WGS) entry which is preliminary data.</text>
</comment>
<feature type="chain" id="PRO_5046234946" description="Secreted protein" evidence="1">
    <location>
        <begin position="25"/>
        <end position="243"/>
    </location>
</feature>
<proteinExistence type="predicted"/>
<evidence type="ECO:0000313" key="3">
    <source>
        <dbReference type="Proteomes" id="UP001241747"/>
    </source>
</evidence>
<organism evidence="2 3">
    <name type="scientific">Xanthobacter agilis</name>
    <dbReference type="NCBI Taxonomy" id="47492"/>
    <lineage>
        <taxon>Bacteria</taxon>
        <taxon>Pseudomonadati</taxon>
        <taxon>Pseudomonadota</taxon>
        <taxon>Alphaproteobacteria</taxon>
        <taxon>Hyphomicrobiales</taxon>
        <taxon>Xanthobacteraceae</taxon>
        <taxon>Xanthobacter</taxon>
    </lineage>
</organism>
<feature type="signal peptide" evidence="1">
    <location>
        <begin position="1"/>
        <end position="24"/>
    </location>
</feature>
<keyword evidence="3" id="KW-1185">Reference proteome</keyword>
<dbReference type="EMBL" id="JAUSVY010000001">
    <property type="protein sequence ID" value="MDQ0503808.1"/>
    <property type="molecule type" value="Genomic_DNA"/>
</dbReference>
<protein>
    <recommendedName>
        <fullName evidence="4">Secreted protein</fullName>
    </recommendedName>
</protein>
<sequence length="243" mass="25763">MRFFRLAGLMLATLFIAAPTFALAADTSKVQIVNKRTEHLLVSYSEASQITWGAGCTEVAHGAVIAAGKTCTATVADDNASTRFCATDVTSVAAAHKVRLDCSKAQNGNLTMVETIFQPSTAGGCFNKGTCVWYDISIIPLNCTDALWKQNKCANAGGASYNLPVSLGCGGETFYVCQGPVSTKYGAAMYPSNCGNPNSKTQGGKTGQNAYFYPMFYPPEKYYQPNRACLGGATLMVTFLAGK</sequence>
<evidence type="ECO:0000313" key="2">
    <source>
        <dbReference type="EMBL" id="MDQ0503808.1"/>
    </source>
</evidence>
<gene>
    <name evidence="2" type="ORF">QOZ94_000578</name>
</gene>
<accession>A0ABU0L9L0</accession>